<comment type="caution">
    <text evidence="1">The sequence shown here is derived from an EMBL/GenBank/DDBJ whole genome shotgun (WGS) entry which is preliminary data.</text>
</comment>
<accession>A0ABU0GCG9</accession>
<dbReference type="RefSeq" id="WP_307374797.1">
    <property type="nucleotide sequence ID" value="NZ_JAUSUW010000010.1"/>
</dbReference>
<organism evidence="1 2">
    <name type="scientific">Peteryoungia aggregata LMG 23059</name>
    <dbReference type="NCBI Taxonomy" id="1368425"/>
    <lineage>
        <taxon>Bacteria</taxon>
        <taxon>Pseudomonadati</taxon>
        <taxon>Pseudomonadota</taxon>
        <taxon>Alphaproteobacteria</taxon>
        <taxon>Hyphomicrobiales</taxon>
        <taxon>Rhizobiaceae</taxon>
        <taxon>Peteryoungia</taxon>
    </lineage>
</organism>
<gene>
    <name evidence="1" type="ORF">J2045_003383</name>
</gene>
<dbReference type="EMBL" id="JAUSUW010000010">
    <property type="protein sequence ID" value="MDQ0422335.1"/>
    <property type="molecule type" value="Genomic_DNA"/>
</dbReference>
<proteinExistence type="predicted"/>
<evidence type="ECO:0000313" key="2">
    <source>
        <dbReference type="Proteomes" id="UP001238496"/>
    </source>
</evidence>
<name>A0ABU0GCG9_9HYPH</name>
<sequence>MQRRDRLEGLIFCSLDKYDPDDRVLWINMMIRERAGIQMFIRYGADTRLLMPRRSHAGRNIKPYFTNKRFIDAVIAKIPDRIIAELIAHSISLSTRES</sequence>
<keyword evidence="2" id="KW-1185">Reference proteome</keyword>
<protein>
    <submittedName>
        <fullName evidence="1">Uncharacterized protein</fullName>
    </submittedName>
</protein>
<evidence type="ECO:0000313" key="1">
    <source>
        <dbReference type="EMBL" id="MDQ0422335.1"/>
    </source>
</evidence>
<reference evidence="1 2" key="1">
    <citation type="submission" date="2023-07" db="EMBL/GenBank/DDBJ databases">
        <title>Genomic Encyclopedia of Type Strains, Phase IV (KMG-IV): sequencing the most valuable type-strain genomes for metagenomic binning, comparative biology and taxonomic classification.</title>
        <authorList>
            <person name="Goeker M."/>
        </authorList>
    </citation>
    <scope>NUCLEOTIDE SEQUENCE [LARGE SCALE GENOMIC DNA]</scope>
    <source>
        <strain evidence="1 2">DSM 1111</strain>
    </source>
</reference>
<dbReference type="Proteomes" id="UP001238496">
    <property type="component" value="Unassembled WGS sequence"/>
</dbReference>